<comment type="caution">
    <text evidence="1">The sequence shown here is derived from an EMBL/GenBank/DDBJ whole genome shotgun (WGS) entry which is preliminary data.</text>
</comment>
<protein>
    <submittedName>
        <fullName evidence="1">Uncharacterized protein</fullName>
    </submittedName>
</protein>
<name>W6JXI0_9MICO</name>
<gene>
    <name evidence="1" type="ORF">BN11_2610004</name>
</gene>
<dbReference type="Proteomes" id="UP000035763">
    <property type="component" value="Unassembled WGS sequence"/>
</dbReference>
<dbReference type="AlphaFoldDB" id="W6JXI0"/>
<evidence type="ECO:0000313" key="1">
    <source>
        <dbReference type="EMBL" id="CCH73350.1"/>
    </source>
</evidence>
<proteinExistence type="predicted"/>
<sequence>MTVRRAGAVVNDRRHNTFGVSHLTH</sequence>
<keyword evidence="2" id="KW-1185">Reference proteome</keyword>
<accession>W6JXI0</accession>
<dbReference type="EMBL" id="CAJA01000181">
    <property type="protein sequence ID" value="CCH73350.1"/>
    <property type="molecule type" value="Genomic_DNA"/>
</dbReference>
<organism evidence="1 2">
    <name type="scientific">Nostocoides australiense Ben110</name>
    <dbReference type="NCBI Taxonomy" id="1193182"/>
    <lineage>
        <taxon>Bacteria</taxon>
        <taxon>Bacillati</taxon>
        <taxon>Actinomycetota</taxon>
        <taxon>Actinomycetes</taxon>
        <taxon>Micrococcales</taxon>
        <taxon>Intrasporangiaceae</taxon>
        <taxon>Nostocoides</taxon>
    </lineage>
</organism>
<reference evidence="1 2" key="1">
    <citation type="journal article" date="2013" name="ISME J.">
        <title>A metabolic model for members of the genus Tetrasphaera involved in enhanced biological phosphorus removal.</title>
        <authorList>
            <person name="Kristiansen R."/>
            <person name="Nguyen H.T.T."/>
            <person name="Saunders A.M."/>
            <person name="Nielsen J.L."/>
            <person name="Wimmer R."/>
            <person name="Le V.Q."/>
            <person name="McIlroy S.J."/>
            <person name="Petrovski S."/>
            <person name="Seviour R.J."/>
            <person name="Calteau A."/>
            <person name="Nielsen K.L."/>
            <person name="Nielsen P.H."/>
        </authorList>
    </citation>
    <scope>NUCLEOTIDE SEQUENCE [LARGE SCALE GENOMIC DNA]</scope>
    <source>
        <strain evidence="1 2">Ben110</strain>
    </source>
</reference>
<evidence type="ECO:0000313" key="2">
    <source>
        <dbReference type="Proteomes" id="UP000035763"/>
    </source>
</evidence>